<reference evidence="1" key="1">
    <citation type="submission" date="2023-03" db="EMBL/GenBank/DDBJ databases">
        <title>Massive genome expansion in bonnet fungi (Mycena s.s.) driven by repeated elements and novel gene families across ecological guilds.</title>
        <authorList>
            <consortium name="Lawrence Berkeley National Laboratory"/>
            <person name="Harder C.B."/>
            <person name="Miyauchi S."/>
            <person name="Viragh M."/>
            <person name="Kuo A."/>
            <person name="Thoen E."/>
            <person name="Andreopoulos B."/>
            <person name="Lu D."/>
            <person name="Skrede I."/>
            <person name="Drula E."/>
            <person name="Henrissat B."/>
            <person name="Morin E."/>
            <person name="Kohler A."/>
            <person name="Barry K."/>
            <person name="LaButti K."/>
            <person name="Morin E."/>
            <person name="Salamov A."/>
            <person name="Lipzen A."/>
            <person name="Mereny Z."/>
            <person name="Hegedus B."/>
            <person name="Baldrian P."/>
            <person name="Stursova M."/>
            <person name="Weitz H."/>
            <person name="Taylor A."/>
            <person name="Grigoriev I.V."/>
            <person name="Nagy L.G."/>
            <person name="Martin F."/>
            <person name="Kauserud H."/>
        </authorList>
    </citation>
    <scope>NUCLEOTIDE SEQUENCE</scope>
    <source>
        <strain evidence="1">CBHHK200</strain>
    </source>
</reference>
<dbReference type="EMBL" id="JARJCM010000429">
    <property type="protein sequence ID" value="KAJ7017142.1"/>
    <property type="molecule type" value="Genomic_DNA"/>
</dbReference>
<proteinExistence type="predicted"/>
<name>A0AAD6S1H4_9AGAR</name>
<evidence type="ECO:0000313" key="2">
    <source>
        <dbReference type="Proteomes" id="UP001218188"/>
    </source>
</evidence>
<comment type="caution">
    <text evidence="1">The sequence shown here is derived from an EMBL/GenBank/DDBJ whole genome shotgun (WGS) entry which is preliminary data.</text>
</comment>
<dbReference type="Proteomes" id="UP001218188">
    <property type="component" value="Unassembled WGS sequence"/>
</dbReference>
<organism evidence="1 2">
    <name type="scientific">Mycena alexandri</name>
    <dbReference type="NCBI Taxonomy" id="1745969"/>
    <lineage>
        <taxon>Eukaryota</taxon>
        <taxon>Fungi</taxon>
        <taxon>Dikarya</taxon>
        <taxon>Basidiomycota</taxon>
        <taxon>Agaricomycotina</taxon>
        <taxon>Agaricomycetes</taxon>
        <taxon>Agaricomycetidae</taxon>
        <taxon>Agaricales</taxon>
        <taxon>Marasmiineae</taxon>
        <taxon>Mycenaceae</taxon>
        <taxon>Mycena</taxon>
    </lineage>
</organism>
<keyword evidence="2" id="KW-1185">Reference proteome</keyword>
<evidence type="ECO:0000313" key="1">
    <source>
        <dbReference type="EMBL" id="KAJ7017142.1"/>
    </source>
</evidence>
<dbReference type="AlphaFoldDB" id="A0AAD6S1H4"/>
<sequence>MSTESTNRANEDIPALIPIDESRLAVWVEIPGLPLRPLCVDADLQRGERYVSMPFLVGPIISMSYDVSCKAVTTRKTLLSGSFGLPVRKVHGGDTDRQFVPSSSLALSLFLTMSQAQPTQATDAEAQPGYDTVHIRDLQRDPEYVRIMLKRFDAGGGTKAAPTACTWCRREGAEDLGLFRCRECKGGMPACQECLLVQHGERPTCWPEAWVNGLWRRVSLMSLGYVFQQGHEGLSCPRPSDPENKRFQGPHSLQEVLVRDCLCNPE</sequence>
<protein>
    <submittedName>
        <fullName evidence="1">Uncharacterized protein</fullName>
    </submittedName>
</protein>
<accession>A0AAD6S1H4</accession>
<gene>
    <name evidence="1" type="ORF">C8F04DRAFT_1200929</name>
</gene>